<reference evidence="14" key="1">
    <citation type="submission" date="2024-02" db="UniProtKB">
        <authorList>
            <consortium name="WormBaseParasite"/>
        </authorList>
    </citation>
    <scope>IDENTIFICATION</scope>
</reference>
<dbReference type="Pfam" id="PF14845">
    <property type="entry name" value="Glycohydro_20b2"/>
    <property type="match status" value="1"/>
</dbReference>
<organism evidence="13 14">
    <name type="scientific">Mesorhabditis belari</name>
    <dbReference type="NCBI Taxonomy" id="2138241"/>
    <lineage>
        <taxon>Eukaryota</taxon>
        <taxon>Metazoa</taxon>
        <taxon>Ecdysozoa</taxon>
        <taxon>Nematoda</taxon>
        <taxon>Chromadorea</taxon>
        <taxon>Rhabditida</taxon>
        <taxon>Rhabditina</taxon>
        <taxon>Rhabditomorpha</taxon>
        <taxon>Rhabditoidea</taxon>
        <taxon>Rhabditidae</taxon>
        <taxon>Mesorhabditinae</taxon>
        <taxon>Mesorhabditis</taxon>
    </lineage>
</organism>
<dbReference type="GO" id="GO:0030203">
    <property type="term" value="P:glycosaminoglycan metabolic process"/>
    <property type="evidence" value="ECO:0007669"/>
    <property type="project" value="TreeGrafter"/>
</dbReference>
<evidence type="ECO:0000313" key="13">
    <source>
        <dbReference type="Proteomes" id="UP000887575"/>
    </source>
</evidence>
<evidence type="ECO:0000256" key="7">
    <source>
        <dbReference type="ARBA" id="ARBA00053719"/>
    </source>
</evidence>
<evidence type="ECO:0000259" key="11">
    <source>
        <dbReference type="Pfam" id="PF00728"/>
    </source>
</evidence>
<sequence length="548" mass="63275">MWLYLLSIFSLCIPCQAWFYNRDDPDAWTKGGVFPLPTQLNYGSENITISPKRILIQAGDHEECDIVAKSVETYIKKWMFPFPVEPRTDFNEFGVQVQIEEKCPIGVPPDDMVESYNLSVTKDGAVLKAKQVWGFLRGLETLSQLIFYDEPSNSYLVRTADIIDNPRFQVRGLLLDTSRHFVPTKILQRQLDLMAQNKLNVLHWHIVDSESFPYQSTKFPELTKVGAYSKRHIYTKEDIKSVIDYARIRGIRVMPEFDSPGHMGAWRGVKDLLTDCFDENGVSTNLPNLIDPSEEKNFEFLSQFFKEVADDFPDAYIHLGGDEPEFWLAECWDRNPKIQAFKEKMGFSTNTELGDFYVERLQNAVANATNHKTQIFWQDVFDNNKPASSSIIHVWKGETHPEVMANIKRVTESGRRVILSSCWYLNRINYGADWKENFDEKGPENSYSGYYNCDPRGFDGTPEQKDLVLGGVIALWGEMVDATNMESRLWPRASAVAERLWSPAELTKEAKKAWPRMHELRCRQLSRGFRVQPTNWPDFCPFEWSGDN</sequence>
<evidence type="ECO:0000259" key="12">
    <source>
        <dbReference type="Pfam" id="PF14845"/>
    </source>
</evidence>
<dbReference type="Pfam" id="PF00728">
    <property type="entry name" value="Glyco_hydro_20"/>
    <property type="match status" value="1"/>
</dbReference>
<evidence type="ECO:0000256" key="8">
    <source>
        <dbReference type="PIRNR" id="PIRNR001093"/>
    </source>
</evidence>
<dbReference type="AlphaFoldDB" id="A0AAF3EXD3"/>
<dbReference type="PIRSF" id="PIRSF001093">
    <property type="entry name" value="B-hxosamndse_ab_euk"/>
    <property type="match status" value="1"/>
</dbReference>
<dbReference type="PANTHER" id="PTHR22600:SF21">
    <property type="entry name" value="BETA-HEXOSAMINIDASE A"/>
    <property type="match status" value="1"/>
</dbReference>
<feature type="domain" description="Beta-hexosaminidase eukaryotic type N-terminal" evidence="12">
    <location>
        <begin position="33"/>
        <end position="145"/>
    </location>
</feature>
<accession>A0AAF3EXD3</accession>
<dbReference type="FunFam" id="3.20.20.80:FF:000063">
    <property type="entry name" value="Beta-hexosaminidase"/>
    <property type="match status" value="1"/>
</dbReference>
<dbReference type="PRINTS" id="PR00738">
    <property type="entry name" value="GLHYDRLASE20"/>
</dbReference>
<dbReference type="GO" id="GO:0006689">
    <property type="term" value="P:ganglioside catabolic process"/>
    <property type="evidence" value="ECO:0007669"/>
    <property type="project" value="TreeGrafter"/>
</dbReference>
<protein>
    <recommendedName>
        <fullName evidence="8">Beta-hexosaminidase</fullName>
        <ecNumber evidence="8">3.2.1.52</ecNumber>
    </recommendedName>
</protein>
<evidence type="ECO:0000256" key="2">
    <source>
        <dbReference type="ARBA" id="ARBA00006285"/>
    </source>
</evidence>
<dbReference type="Gene3D" id="3.30.379.10">
    <property type="entry name" value="Chitobiase/beta-hexosaminidase domain 2-like"/>
    <property type="match status" value="1"/>
</dbReference>
<dbReference type="GO" id="GO:0005764">
    <property type="term" value="C:lysosome"/>
    <property type="evidence" value="ECO:0007669"/>
    <property type="project" value="TreeGrafter"/>
</dbReference>
<dbReference type="GO" id="GO:0005975">
    <property type="term" value="P:carbohydrate metabolic process"/>
    <property type="evidence" value="ECO:0007669"/>
    <property type="project" value="InterPro"/>
</dbReference>
<dbReference type="PANTHER" id="PTHR22600">
    <property type="entry name" value="BETA-HEXOSAMINIDASE"/>
    <property type="match status" value="1"/>
</dbReference>
<dbReference type="InterPro" id="IPR025705">
    <property type="entry name" value="Beta_hexosaminidase_sua/sub"/>
</dbReference>
<evidence type="ECO:0000313" key="14">
    <source>
        <dbReference type="WBParaSite" id="MBELARI_LOCUS18876"/>
    </source>
</evidence>
<evidence type="ECO:0000256" key="3">
    <source>
        <dbReference type="ARBA" id="ARBA00022729"/>
    </source>
</evidence>
<comment type="catalytic activity">
    <reaction evidence="1 8">
        <text>Hydrolysis of terminal non-reducing N-acetyl-D-hexosamine residues in N-acetyl-beta-D-hexosaminides.</text>
        <dbReference type="EC" id="3.2.1.52"/>
    </reaction>
</comment>
<feature type="chain" id="PRO_5042202434" description="Beta-hexosaminidase" evidence="10">
    <location>
        <begin position="18"/>
        <end position="548"/>
    </location>
</feature>
<dbReference type="CDD" id="cd06562">
    <property type="entry name" value="GH20_HexA_HexB-like"/>
    <property type="match status" value="1"/>
</dbReference>
<dbReference type="EC" id="3.2.1.52" evidence="8"/>
<evidence type="ECO:0000256" key="9">
    <source>
        <dbReference type="PIRSR" id="PIRSR001093-1"/>
    </source>
</evidence>
<dbReference type="GO" id="GO:0016020">
    <property type="term" value="C:membrane"/>
    <property type="evidence" value="ECO:0007669"/>
    <property type="project" value="TreeGrafter"/>
</dbReference>
<keyword evidence="5" id="KW-0325">Glycoprotein</keyword>
<keyword evidence="4 8" id="KW-0378">Hydrolase</keyword>
<evidence type="ECO:0000256" key="1">
    <source>
        <dbReference type="ARBA" id="ARBA00001231"/>
    </source>
</evidence>
<dbReference type="SUPFAM" id="SSF51445">
    <property type="entry name" value="(Trans)glycosidases"/>
    <property type="match status" value="1"/>
</dbReference>
<comment type="similarity">
    <text evidence="2 8">Belongs to the glycosyl hydrolase 20 family.</text>
</comment>
<dbReference type="InterPro" id="IPR017853">
    <property type="entry name" value="GH"/>
</dbReference>
<evidence type="ECO:0000256" key="6">
    <source>
        <dbReference type="ARBA" id="ARBA00023295"/>
    </source>
</evidence>
<dbReference type="InterPro" id="IPR029018">
    <property type="entry name" value="Hex-like_dom2"/>
</dbReference>
<dbReference type="WBParaSite" id="MBELARI_LOCUS18876">
    <property type="protein sequence ID" value="MBELARI_LOCUS18876"/>
    <property type="gene ID" value="MBELARI_LOCUS18876"/>
</dbReference>
<proteinExistence type="inferred from homology"/>
<dbReference type="GO" id="GO:0004563">
    <property type="term" value="F:beta-N-acetylhexosaminidase activity"/>
    <property type="evidence" value="ECO:0007669"/>
    <property type="project" value="UniProtKB-EC"/>
</dbReference>
<feature type="signal peptide" evidence="10">
    <location>
        <begin position="1"/>
        <end position="17"/>
    </location>
</feature>
<feature type="active site" description="Proton donor" evidence="9">
    <location>
        <position position="323"/>
    </location>
</feature>
<dbReference type="SUPFAM" id="SSF55545">
    <property type="entry name" value="beta-N-acetylhexosaminidase-like domain"/>
    <property type="match status" value="1"/>
</dbReference>
<keyword evidence="3 10" id="KW-0732">Signal</keyword>
<keyword evidence="6 8" id="KW-0326">Glycosidase</keyword>
<comment type="function">
    <text evidence="7">Responsible for the degradation of GM2 gangliosides, and a variety of other molecules containing terminal N-acetyl hexosamines. Degrades chitotriose.</text>
</comment>
<name>A0AAF3EXD3_9BILA</name>
<evidence type="ECO:0000256" key="4">
    <source>
        <dbReference type="ARBA" id="ARBA00022801"/>
    </source>
</evidence>
<dbReference type="Proteomes" id="UP000887575">
    <property type="component" value="Unassembled WGS sequence"/>
</dbReference>
<evidence type="ECO:0000256" key="10">
    <source>
        <dbReference type="SAM" id="SignalP"/>
    </source>
</evidence>
<dbReference type="InterPro" id="IPR029019">
    <property type="entry name" value="HEX_eukaryotic_N"/>
</dbReference>
<dbReference type="InterPro" id="IPR015883">
    <property type="entry name" value="Glyco_hydro_20_cat"/>
</dbReference>
<dbReference type="Gene3D" id="3.20.20.80">
    <property type="entry name" value="Glycosidases"/>
    <property type="match status" value="1"/>
</dbReference>
<keyword evidence="13" id="KW-1185">Reference proteome</keyword>
<feature type="domain" description="Glycoside hydrolase family 20 catalytic" evidence="11">
    <location>
        <begin position="168"/>
        <end position="503"/>
    </location>
</feature>
<evidence type="ECO:0000256" key="5">
    <source>
        <dbReference type="ARBA" id="ARBA00023180"/>
    </source>
</evidence>